<evidence type="ECO:0000313" key="7">
    <source>
        <dbReference type="EMBL" id="VEU22862.1"/>
    </source>
</evidence>
<reference evidence="7 8" key="1">
    <citation type="submission" date="2018-12" db="EMBL/GenBank/DDBJ databases">
        <authorList>
            <person name="Tiukova I."/>
            <person name="Dainat J."/>
        </authorList>
    </citation>
    <scope>NUCLEOTIDE SEQUENCE [LARGE SCALE GENOMIC DNA]</scope>
</reference>
<dbReference type="InterPro" id="IPR008936">
    <property type="entry name" value="Rho_GTPase_activation_prot"/>
</dbReference>
<proteinExistence type="predicted"/>
<feature type="domain" description="F-BAR" evidence="6">
    <location>
        <begin position="62"/>
        <end position="329"/>
    </location>
</feature>
<evidence type="ECO:0000259" key="5">
    <source>
        <dbReference type="PROSITE" id="PS50238"/>
    </source>
</evidence>
<dbReference type="GO" id="GO:0005096">
    <property type="term" value="F:GTPase activator activity"/>
    <property type="evidence" value="ECO:0007669"/>
    <property type="project" value="UniProtKB-KW"/>
</dbReference>
<dbReference type="InterPro" id="IPR027267">
    <property type="entry name" value="AH/BAR_dom_sf"/>
</dbReference>
<dbReference type="InParanoid" id="A0A448YPJ8"/>
<dbReference type="SUPFAM" id="SSF48350">
    <property type="entry name" value="GTPase activation domain, GAP"/>
    <property type="match status" value="1"/>
</dbReference>
<feature type="coiled-coil region" evidence="3">
    <location>
        <begin position="163"/>
        <end position="212"/>
    </location>
</feature>
<dbReference type="InterPro" id="IPR031160">
    <property type="entry name" value="F_BAR_dom"/>
</dbReference>
<evidence type="ECO:0000256" key="1">
    <source>
        <dbReference type="ARBA" id="ARBA00022468"/>
    </source>
</evidence>
<dbReference type="AlphaFoldDB" id="A0A448YPJ8"/>
<feature type="domain" description="Rho-GAP" evidence="5">
    <location>
        <begin position="468"/>
        <end position="660"/>
    </location>
</feature>
<evidence type="ECO:0000259" key="6">
    <source>
        <dbReference type="PROSITE" id="PS51741"/>
    </source>
</evidence>
<dbReference type="InterPro" id="IPR001060">
    <property type="entry name" value="FCH_dom"/>
</dbReference>
<evidence type="ECO:0000256" key="3">
    <source>
        <dbReference type="SAM" id="Coils"/>
    </source>
</evidence>
<keyword evidence="2 3" id="KW-0175">Coiled coil</keyword>
<dbReference type="PROSITE" id="PS51741">
    <property type="entry name" value="F_BAR"/>
    <property type="match status" value="1"/>
</dbReference>
<feature type="region of interest" description="Disordered" evidence="4">
    <location>
        <begin position="405"/>
        <end position="432"/>
    </location>
</feature>
<dbReference type="STRING" id="13370.A0A448YPJ8"/>
<dbReference type="SUPFAM" id="SSF103657">
    <property type="entry name" value="BAR/IMD domain-like"/>
    <property type="match status" value="1"/>
</dbReference>
<dbReference type="EMBL" id="CAACVR010000032">
    <property type="protein sequence ID" value="VEU22862.1"/>
    <property type="molecule type" value="Genomic_DNA"/>
</dbReference>
<evidence type="ECO:0000313" key="8">
    <source>
        <dbReference type="Proteomes" id="UP000290900"/>
    </source>
</evidence>
<name>A0A448YPJ8_BRENA</name>
<dbReference type="FunCoup" id="A0A448YPJ8">
    <property type="interactions" value="154"/>
</dbReference>
<dbReference type="Pfam" id="PF00611">
    <property type="entry name" value="FCH"/>
    <property type="match status" value="1"/>
</dbReference>
<dbReference type="GO" id="GO:0007165">
    <property type="term" value="P:signal transduction"/>
    <property type="evidence" value="ECO:0007669"/>
    <property type="project" value="InterPro"/>
</dbReference>
<evidence type="ECO:0000256" key="2">
    <source>
        <dbReference type="PROSITE-ProRule" id="PRU01077"/>
    </source>
</evidence>
<protein>
    <submittedName>
        <fullName evidence="7">DEKNAAC103967</fullName>
    </submittedName>
</protein>
<dbReference type="InterPro" id="IPR000198">
    <property type="entry name" value="RhoGAP_dom"/>
</dbReference>
<dbReference type="SMART" id="SM00324">
    <property type="entry name" value="RhoGAP"/>
    <property type="match status" value="1"/>
</dbReference>
<dbReference type="PANTHER" id="PTHR23176">
    <property type="entry name" value="RHO/RAC/CDC GTPASE-ACTIVATING PROTEIN"/>
    <property type="match status" value="1"/>
</dbReference>
<dbReference type="InterPro" id="IPR050729">
    <property type="entry name" value="Rho-GAP"/>
</dbReference>
<gene>
    <name evidence="7" type="ORF">BRENAR_LOCUS3593</name>
</gene>
<dbReference type="GO" id="GO:0005938">
    <property type="term" value="C:cell cortex"/>
    <property type="evidence" value="ECO:0007669"/>
    <property type="project" value="UniProtKB-ARBA"/>
</dbReference>
<accession>A0A448YPJ8</accession>
<evidence type="ECO:0000256" key="4">
    <source>
        <dbReference type="SAM" id="MobiDB-lite"/>
    </source>
</evidence>
<organism evidence="7 8">
    <name type="scientific">Brettanomyces naardenensis</name>
    <name type="common">Yeast</name>
    <dbReference type="NCBI Taxonomy" id="13370"/>
    <lineage>
        <taxon>Eukaryota</taxon>
        <taxon>Fungi</taxon>
        <taxon>Dikarya</taxon>
        <taxon>Ascomycota</taxon>
        <taxon>Saccharomycotina</taxon>
        <taxon>Pichiomycetes</taxon>
        <taxon>Pichiales</taxon>
        <taxon>Pichiaceae</taxon>
        <taxon>Brettanomyces</taxon>
    </lineage>
</organism>
<keyword evidence="8" id="KW-1185">Reference proteome</keyword>
<dbReference type="Gene3D" id="1.20.1270.60">
    <property type="entry name" value="Arfaptin homology (AH) domain/BAR domain"/>
    <property type="match status" value="1"/>
</dbReference>
<dbReference type="GO" id="GO:0005933">
    <property type="term" value="C:cellular bud"/>
    <property type="evidence" value="ECO:0007669"/>
    <property type="project" value="UniProtKB-ARBA"/>
</dbReference>
<sequence>MTDSSSPSTTASFTASAPAPVGESATTPAASTVASATTATNATVTTNSRRTISSSSQLLDQPDIKRILISDSSFTILLSRLKQSIKACDEFANFIRRKHSYEEDNVRDVRKTASACRNSITTSCVPTRGSFVDSLLTVIAYDDKLTSVRTPYIKALETMYHELMSLSQNFTRLRKQLKEEGNRREKEAIDAINQAEKSRSKYKSLCSDLEKLRNSDQTQKKITLQGRKTGTQQEEELTRKLHIADADYNKKAHYSQKCKNELVDLYRPQIATKMKDLILELDHALQLQLSKYAVYNESLIIGMGNQITPLGHNHASMQETASSVDVEKSLYGYLISNKVERKSAFVPVEYKRHSVFGGLTPDGSFGNGRRIASAGSATSSASVPPIVAAPVASFSVHPAPVYHTSDPRAISSSSPPSSSEQTGLNGPRPMITSEQPLLTSELPVFPSGQIPTLDEESHSAMVGGLFGLPIDEVPHDDEMVPLFVARCIDLLEKYGSNSEGIYRSSPNKTKLEEMKEILDSDPGDLSVLDPPDVSNISNDYIFMIASLLKNFFSKLPEPLLTIEQGNNFLKAGQIEDVKTMHLQLHRIVFELPDANYFTLRDLLFHFIHLSQMPKVRMSVRNLAIVWSNNLFAPGSATTTNDLHLQQRVVEELINAAPDIFNPIGGDN</sequence>
<dbReference type="Proteomes" id="UP000290900">
    <property type="component" value="Unassembled WGS sequence"/>
</dbReference>
<dbReference type="PROSITE" id="PS50238">
    <property type="entry name" value="RHOGAP"/>
    <property type="match status" value="1"/>
</dbReference>
<feature type="region of interest" description="Disordered" evidence="4">
    <location>
        <begin position="1"/>
        <end position="33"/>
    </location>
</feature>
<dbReference type="PANTHER" id="PTHR23176:SF128">
    <property type="entry name" value="RHO GTPASE-ACTIVATING PROTEIN RGD1"/>
    <property type="match status" value="1"/>
</dbReference>
<dbReference type="OrthoDB" id="437889at2759"/>
<keyword evidence="1" id="KW-0343">GTPase activation</keyword>
<dbReference type="Gene3D" id="1.10.555.10">
    <property type="entry name" value="Rho GTPase activation protein"/>
    <property type="match status" value="1"/>
</dbReference>
<dbReference type="Pfam" id="PF00620">
    <property type="entry name" value="RhoGAP"/>
    <property type="match status" value="1"/>
</dbReference>